<evidence type="ECO:0000313" key="1">
    <source>
        <dbReference type="EMBL" id="GAA0609044.1"/>
    </source>
</evidence>
<gene>
    <name evidence="1" type="ORF">GCM10009547_08860</name>
</gene>
<dbReference type="EMBL" id="BAAAHE010000007">
    <property type="protein sequence ID" value="GAA0609044.1"/>
    <property type="molecule type" value="Genomic_DNA"/>
</dbReference>
<proteinExistence type="predicted"/>
<evidence type="ECO:0000313" key="2">
    <source>
        <dbReference type="Proteomes" id="UP001500957"/>
    </source>
</evidence>
<organism evidence="1 2">
    <name type="scientific">Sporichthya brevicatena</name>
    <dbReference type="NCBI Taxonomy" id="171442"/>
    <lineage>
        <taxon>Bacteria</taxon>
        <taxon>Bacillati</taxon>
        <taxon>Actinomycetota</taxon>
        <taxon>Actinomycetes</taxon>
        <taxon>Sporichthyales</taxon>
        <taxon>Sporichthyaceae</taxon>
        <taxon>Sporichthya</taxon>
    </lineage>
</organism>
<name>A0ABN1GD92_9ACTN</name>
<protein>
    <submittedName>
        <fullName evidence="1">Uncharacterized protein</fullName>
    </submittedName>
</protein>
<sequence>MTLVDRQSRRGRWLALGIGAIVLAGALAGGLALTGIEETPDFGPARPEAGYTMELEGRERAFTLSALYLEHPGAELQVLEVEALTSPNVDYIGGVNVWPRDHAFNALSVGPGYPAPEIKQHHPLTEVIPSTETDLEPLPGTSDPQPLSLALGFRLTSGELGAVNGVRVVYKADGKKRERIFRYALIVCTKTALCEPAGGENESDYNKRVLRQFGLLPDGN</sequence>
<reference evidence="1 2" key="1">
    <citation type="journal article" date="2019" name="Int. J. Syst. Evol. Microbiol.">
        <title>The Global Catalogue of Microorganisms (GCM) 10K type strain sequencing project: providing services to taxonomists for standard genome sequencing and annotation.</title>
        <authorList>
            <consortium name="The Broad Institute Genomics Platform"/>
            <consortium name="The Broad Institute Genome Sequencing Center for Infectious Disease"/>
            <person name="Wu L."/>
            <person name="Ma J."/>
        </authorList>
    </citation>
    <scope>NUCLEOTIDE SEQUENCE [LARGE SCALE GENOMIC DNA]</scope>
    <source>
        <strain evidence="1 2">JCM 10671</strain>
    </source>
</reference>
<comment type="caution">
    <text evidence="1">The sequence shown here is derived from an EMBL/GenBank/DDBJ whole genome shotgun (WGS) entry which is preliminary data.</text>
</comment>
<dbReference type="Proteomes" id="UP001500957">
    <property type="component" value="Unassembled WGS sequence"/>
</dbReference>
<keyword evidence="2" id="KW-1185">Reference proteome</keyword>
<dbReference type="RefSeq" id="WP_344602022.1">
    <property type="nucleotide sequence ID" value="NZ_BAAAHE010000007.1"/>
</dbReference>
<accession>A0ABN1GD92</accession>